<evidence type="ECO:0000313" key="2">
    <source>
        <dbReference type="EMBL" id="MBD3108916.1"/>
    </source>
</evidence>
<reference evidence="2" key="1">
    <citation type="submission" date="2020-09" db="EMBL/GenBank/DDBJ databases">
        <title>Bacillus faecalis sp. nov., a moderately halophilic bacterium isolated from cow faeces.</title>
        <authorList>
            <person name="Jiang L."/>
            <person name="Lee J."/>
        </authorList>
    </citation>
    <scope>NUCLEOTIDE SEQUENCE</scope>
    <source>
        <strain evidence="2">AGMB 02131</strain>
    </source>
</reference>
<keyword evidence="3" id="KW-1185">Reference proteome</keyword>
<dbReference type="PANTHER" id="PTHR40055:SF1">
    <property type="entry name" value="TRANSCRIPTIONAL REGULATOR YGIV-RELATED"/>
    <property type="match status" value="1"/>
</dbReference>
<organism evidence="2 3">
    <name type="scientific">Peribacillus faecalis</name>
    <dbReference type="NCBI Taxonomy" id="2772559"/>
    <lineage>
        <taxon>Bacteria</taxon>
        <taxon>Bacillati</taxon>
        <taxon>Bacillota</taxon>
        <taxon>Bacilli</taxon>
        <taxon>Bacillales</taxon>
        <taxon>Bacillaceae</taxon>
        <taxon>Peribacillus</taxon>
    </lineage>
</organism>
<sequence length="151" mass="17044">MNMRVEKMPKCRIAYVRQVGPYGEGNVQAMEKIKKWAREKQLMADGVILGIALDNPETTAPENCRYDACVVIPYNFAADDSFCEAELAGGEYAVCKVKHTSQDIQRAWAEIFPALNAIGYQIADRPIIERYKEEMVTNGYCELCVPVKMLL</sequence>
<dbReference type="Proteomes" id="UP000602076">
    <property type="component" value="Unassembled WGS sequence"/>
</dbReference>
<gene>
    <name evidence="2" type="ORF">IEO70_11140</name>
</gene>
<accession>A0A927CWM1</accession>
<dbReference type="EMBL" id="JACXSI010000024">
    <property type="protein sequence ID" value="MBD3108916.1"/>
    <property type="molecule type" value="Genomic_DNA"/>
</dbReference>
<dbReference type="RefSeq" id="WP_190998455.1">
    <property type="nucleotide sequence ID" value="NZ_JACXSI010000024.1"/>
</dbReference>
<evidence type="ECO:0000259" key="1">
    <source>
        <dbReference type="SMART" id="SM00871"/>
    </source>
</evidence>
<dbReference type="SMART" id="SM00871">
    <property type="entry name" value="AraC_E_bind"/>
    <property type="match status" value="1"/>
</dbReference>
<dbReference type="SUPFAM" id="SSF55136">
    <property type="entry name" value="Probable bacterial effector-binding domain"/>
    <property type="match status" value="1"/>
</dbReference>
<evidence type="ECO:0000313" key="3">
    <source>
        <dbReference type="Proteomes" id="UP000602076"/>
    </source>
</evidence>
<dbReference type="InterPro" id="IPR029442">
    <property type="entry name" value="GyrI-like"/>
</dbReference>
<dbReference type="InterPro" id="IPR010499">
    <property type="entry name" value="AraC_E-bd"/>
</dbReference>
<name>A0A927CWM1_9BACI</name>
<dbReference type="Pfam" id="PF06445">
    <property type="entry name" value="GyrI-like"/>
    <property type="match status" value="1"/>
</dbReference>
<dbReference type="AlphaFoldDB" id="A0A927CWM1"/>
<dbReference type="PANTHER" id="PTHR40055">
    <property type="entry name" value="TRANSCRIPTIONAL REGULATOR YGIV-RELATED"/>
    <property type="match status" value="1"/>
</dbReference>
<proteinExistence type="predicted"/>
<dbReference type="Gene3D" id="3.20.80.10">
    <property type="entry name" value="Regulatory factor, effector binding domain"/>
    <property type="match status" value="1"/>
</dbReference>
<comment type="caution">
    <text evidence="2">The sequence shown here is derived from an EMBL/GenBank/DDBJ whole genome shotgun (WGS) entry which is preliminary data.</text>
</comment>
<feature type="domain" description="AraC effector-binding" evidence="1">
    <location>
        <begin position="1"/>
        <end position="148"/>
    </location>
</feature>
<dbReference type="InterPro" id="IPR011256">
    <property type="entry name" value="Reg_factor_effector_dom_sf"/>
</dbReference>
<protein>
    <submittedName>
        <fullName evidence="2">GyrI-like domain-containing protein</fullName>
    </submittedName>
</protein>
<dbReference type="InterPro" id="IPR050908">
    <property type="entry name" value="SmbC-like"/>
</dbReference>